<evidence type="ECO:0000256" key="5">
    <source>
        <dbReference type="ARBA" id="ARBA00023237"/>
    </source>
</evidence>
<keyword evidence="4" id="KW-0472">Membrane</keyword>
<dbReference type="RefSeq" id="WP_066831597.1">
    <property type="nucleotide sequence ID" value="NZ_JACJIQ010000006.1"/>
</dbReference>
<dbReference type="PROSITE" id="PS51257">
    <property type="entry name" value="PROKAR_LIPOPROTEIN"/>
    <property type="match status" value="1"/>
</dbReference>
<dbReference type="Pfam" id="PF14322">
    <property type="entry name" value="SusD-like_3"/>
    <property type="match status" value="1"/>
</dbReference>
<evidence type="ECO:0000259" key="7">
    <source>
        <dbReference type="Pfam" id="PF14322"/>
    </source>
</evidence>
<dbReference type="SUPFAM" id="SSF48452">
    <property type="entry name" value="TPR-like"/>
    <property type="match status" value="1"/>
</dbReference>
<dbReference type="CDD" id="cd08977">
    <property type="entry name" value="SusD"/>
    <property type="match status" value="1"/>
</dbReference>
<organism evidence="8 9">
    <name type="scientific">Rufibacter quisquiliarum</name>
    <dbReference type="NCBI Taxonomy" id="1549639"/>
    <lineage>
        <taxon>Bacteria</taxon>
        <taxon>Pseudomonadati</taxon>
        <taxon>Bacteroidota</taxon>
        <taxon>Cytophagia</taxon>
        <taxon>Cytophagales</taxon>
        <taxon>Hymenobacteraceae</taxon>
        <taxon>Rufibacter</taxon>
    </lineage>
</organism>
<dbReference type="Gene3D" id="1.25.40.390">
    <property type="match status" value="1"/>
</dbReference>
<evidence type="ECO:0000256" key="1">
    <source>
        <dbReference type="ARBA" id="ARBA00004442"/>
    </source>
</evidence>
<protein>
    <recommendedName>
        <fullName evidence="10">Starch-binding associating with outer membrane</fullName>
    </recommendedName>
</protein>
<dbReference type="InterPro" id="IPR033985">
    <property type="entry name" value="SusD-like_N"/>
</dbReference>
<dbReference type="AlphaFoldDB" id="A0A839GE07"/>
<gene>
    <name evidence="8" type="ORF">FHS90_001863</name>
</gene>
<dbReference type="Proteomes" id="UP000563094">
    <property type="component" value="Unassembled WGS sequence"/>
</dbReference>
<comment type="similarity">
    <text evidence="2">Belongs to the SusD family.</text>
</comment>
<keyword evidence="3" id="KW-0732">Signal</keyword>
<dbReference type="Pfam" id="PF07980">
    <property type="entry name" value="SusD_RagB"/>
    <property type="match status" value="1"/>
</dbReference>
<evidence type="ECO:0000256" key="3">
    <source>
        <dbReference type="ARBA" id="ARBA00022729"/>
    </source>
</evidence>
<keyword evidence="9" id="KW-1185">Reference proteome</keyword>
<evidence type="ECO:0000256" key="4">
    <source>
        <dbReference type="ARBA" id="ARBA00023136"/>
    </source>
</evidence>
<reference evidence="8 9" key="1">
    <citation type="submission" date="2020-08" db="EMBL/GenBank/DDBJ databases">
        <title>Genomic Encyclopedia of Type Strains, Phase IV (KMG-IV): sequencing the most valuable type-strain genomes for metagenomic binning, comparative biology and taxonomic classification.</title>
        <authorList>
            <person name="Goeker M."/>
        </authorList>
    </citation>
    <scope>NUCLEOTIDE SEQUENCE [LARGE SCALE GENOMIC DNA]</scope>
    <source>
        <strain evidence="8 9">DSM 29854</strain>
    </source>
</reference>
<name>A0A839GE07_9BACT</name>
<keyword evidence="5" id="KW-0998">Cell outer membrane</keyword>
<dbReference type="EMBL" id="JACJIQ010000006">
    <property type="protein sequence ID" value="MBA9077152.1"/>
    <property type="molecule type" value="Genomic_DNA"/>
</dbReference>
<feature type="domain" description="SusD-like N-terminal" evidence="7">
    <location>
        <begin position="21"/>
        <end position="214"/>
    </location>
</feature>
<evidence type="ECO:0008006" key="10">
    <source>
        <dbReference type="Google" id="ProtNLM"/>
    </source>
</evidence>
<evidence type="ECO:0000259" key="6">
    <source>
        <dbReference type="Pfam" id="PF07980"/>
    </source>
</evidence>
<evidence type="ECO:0000313" key="9">
    <source>
        <dbReference type="Proteomes" id="UP000563094"/>
    </source>
</evidence>
<sequence length="537" mass="60474">MKIRHYIAAFLISVGSSSCEDFLSTEPTNFVAPTYNTIAELETGLTGVYDVLGSRMFYGDNWPFFLNVGTDLGYSRYGSQDITAYVITPGDRYVTEFWKTLYQGIFRANLVLARVDNPSLDETRRNEIKGQALFLRAYYYFMLVSNFGDVPLLQTDKPSIDNVNVPRTPSREIYAMIVKDMEAAEQLVIDASKLAGGGRVSKSAVQGILARVHLTMAGAPLRIESSYAEALKWAKKVKDQNFHQLNPDYSQVFINYAQNKYDIKESIWEVEFYGRLSENSAEFNYFIGQRAGLYSENEALGFSGGAIRATKYLWDLYALDPNSTTTPPTPPATVPVPQKSLDLRRDWTIAPYIISAAGVKVQDNDVWRKTMGKWRREYEASGKDRTVSDQNFPILRYSDVLLMLAEAENAVNGPTSVAYEAINEVRRRAYGLYLPVPPNPGVNADLTPNLNPDEFFQAIKEERARELAFEALRRPDLIRWGILYERLKEYRAWAMIQPGYAAGLVLAPTNVAPNHVLLPIPTADLSLNKALTQNPGY</sequence>
<proteinExistence type="inferred from homology"/>
<comment type="subcellular location">
    <subcellularLocation>
        <location evidence="1">Cell outer membrane</location>
    </subcellularLocation>
</comment>
<evidence type="ECO:0000313" key="8">
    <source>
        <dbReference type="EMBL" id="MBA9077152.1"/>
    </source>
</evidence>
<evidence type="ECO:0000256" key="2">
    <source>
        <dbReference type="ARBA" id="ARBA00006275"/>
    </source>
</evidence>
<dbReference type="InterPro" id="IPR011990">
    <property type="entry name" value="TPR-like_helical_dom_sf"/>
</dbReference>
<comment type="caution">
    <text evidence="8">The sequence shown here is derived from an EMBL/GenBank/DDBJ whole genome shotgun (WGS) entry which is preliminary data.</text>
</comment>
<accession>A0A839GE07</accession>
<dbReference type="InterPro" id="IPR012944">
    <property type="entry name" value="SusD_RagB_dom"/>
</dbReference>
<feature type="domain" description="RagB/SusD" evidence="6">
    <location>
        <begin position="264"/>
        <end position="537"/>
    </location>
</feature>
<dbReference type="GO" id="GO:0009279">
    <property type="term" value="C:cell outer membrane"/>
    <property type="evidence" value="ECO:0007669"/>
    <property type="project" value="UniProtKB-SubCell"/>
</dbReference>